<evidence type="ECO:0000313" key="1">
    <source>
        <dbReference type="EMBL" id="CAB4724830.1"/>
    </source>
</evidence>
<gene>
    <name evidence="1" type="ORF">UFOPK2715_00705</name>
</gene>
<accession>A0A6J6RQN6</accession>
<name>A0A6J6RQN6_9ZZZZ</name>
<dbReference type="AlphaFoldDB" id="A0A6J6RQN6"/>
<protein>
    <submittedName>
        <fullName evidence="1">Unannotated protein</fullName>
    </submittedName>
</protein>
<dbReference type="EMBL" id="CAEZYN010000063">
    <property type="protein sequence ID" value="CAB4724830.1"/>
    <property type="molecule type" value="Genomic_DNA"/>
</dbReference>
<proteinExistence type="predicted"/>
<sequence>MPPLRATVSAMRRPLIAVMLATTKGIVVPVLSIAVKSTSIRLANCE</sequence>
<reference evidence="1" key="1">
    <citation type="submission" date="2020-05" db="EMBL/GenBank/DDBJ databases">
        <authorList>
            <person name="Chiriac C."/>
            <person name="Salcher M."/>
            <person name="Ghai R."/>
            <person name="Kavagutti S V."/>
        </authorList>
    </citation>
    <scope>NUCLEOTIDE SEQUENCE</scope>
</reference>
<organism evidence="1">
    <name type="scientific">freshwater metagenome</name>
    <dbReference type="NCBI Taxonomy" id="449393"/>
    <lineage>
        <taxon>unclassified sequences</taxon>
        <taxon>metagenomes</taxon>
        <taxon>ecological metagenomes</taxon>
    </lineage>
</organism>